<feature type="transmembrane region" description="Helical" evidence="1">
    <location>
        <begin position="456"/>
        <end position="474"/>
    </location>
</feature>
<proteinExistence type="predicted"/>
<feature type="transmembrane region" description="Helical" evidence="1">
    <location>
        <begin position="65"/>
        <end position="84"/>
    </location>
</feature>
<evidence type="ECO:0000313" key="2">
    <source>
        <dbReference type="EMBL" id="KSV59474.1"/>
    </source>
</evidence>
<feature type="transmembrane region" description="Helical" evidence="1">
    <location>
        <begin position="6"/>
        <end position="25"/>
    </location>
</feature>
<feature type="transmembrane region" description="Helical" evidence="1">
    <location>
        <begin position="515"/>
        <end position="535"/>
    </location>
</feature>
<dbReference type="STRING" id="290052.ASU35_08640"/>
<dbReference type="EMBL" id="LNAM01000124">
    <property type="protein sequence ID" value="KSV59474.1"/>
    <property type="molecule type" value="Genomic_DNA"/>
</dbReference>
<feature type="transmembrane region" description="Helical" evidence="1">
    <location>
        <begin position="138"/>
        <end position="158"/>
    </location>
</feature>
<feature type="transmembrane region" description="Helical" evidence="1">
    <location>
        <begin position="185"/>
        <end position="206"/>
    </location>
</feature>
<protein>
    <submittedName>
        <fullName evidence="2">Pilus assembly protein</fullName>
    </submittedName>
</protein>
<evidence type="ECO:0000256" key="1">
    <source>
        <dbReference type="SAM" id="Phobius"/>
    </source>
</evidence>
<keyword evidence="3" id="KW-1185">Reference proteome</keyword>
<feature type="transmembrane region" description="Helical" evidence="1">
    <location>
        <begin position="213"/>
        <end position="233"/>
    </location>
</feature>
<sequence length="734" mass="84946">MNWENAWTIGGSTAWYIILTLYIPLVCLHQYVRGKNLIFRFFFYQCTGNLYIGFVVWGLGLCHGVSFLTLLVTLLFLPLSWCGFRNKDALWKKWKQIEDILYELMMKTYGKKVFIRNIKNRLEKRLNAVNEKYLKGHWAELSIFGLVILWIIWFYGWYKLHNTAYGHADEETHLYWISELIHGNIFPAGMYPHGMHTLVAAIAVLSGLTTYRVYITFSILSTVLVFASAYLFFRSCFDNAYVALAGWIFLVLSDIFDVNAYFRFQISFPMEFGLVAAFGMLHSLIQYIQKKEKKDLLLFSLCITWSLMAHFYITILCAVMCVCFGATYLYRLFKKRMVLPLVAAGSIGVFLACVPYALGHVCGYQFERSIEWALGMTSTTAKTAAAEGGEAEKTEDTKAALETASIFEKEAVYLAENFVNQKKTAKILILANKILLLYALLGIIFANNKDKFKRDVFFAVLWEAGAFMACTYYLNLMTLIEVKRMATFLMFLSIPIFCMPFDILFCILKHLKMRVAYVQWIFVLLLAGEMAYLIFSGAGKKKENLFFEIIATEADVKTCLELVEHEKRENWTVISPTNDLSIIRYDGYHYEITDLIKKLEEGKGDIYIPTREIYVVSEKKPISFQNAKRAIDRSDIVAKDNVKELNGQLALKKISWDYGVDSIHSLDAPYYFQRDILMSKLYYWIETVGQIYPGHVSIYYEDEQVCIYKIEQDPYFTINLFVDYKVLAKKEIWG</sequence>
<dbReference type="OrthoDB" id="2985456at2"/>
<accession>A0A0V8QG06</accession>
<feature type="transmembrane region" description="Helical" evidence="1">
    <location>
        <begin position="37"/>
        <end position="59"/>
    </location>
</feature>
<organism evidence="2 3">
    <name type="scientific">Acetivibrio ethanolgignens</name>
    <dbReference type="NCBI Taxonomy" id="290052"/>
    <lineage>
        <taxon>Bacteria</taxon>
        <taxon>Bacillati</taxon>
        <taxon>Bacillota</taxon>
        <taxon>Clostridia</taxon>
        <taxon>Eubacteriales</taxon>
        <taxon>Oscillospiraceae</taxon>
        <taxon>Acetivibrio</taxon>
    </lineage>
</organism>
<dbReference type="AlphaFoldDB" id="A0A0V8QG06"/>
<keyword evidence="1" id="KW-0812">Transmembrane</keyword>
<feature type="transmembrane region" description="Helical" evidence="1">
    <location>
        <begin position="268"/>
        <end position="289"/>
    </location>
</feature>
<feature type="transmembrane region" description="Helical" evidence="1">
    <location>
        <begin position="427"/>
        <end position="444"/>
    </location>
</feature>
<feature type="transmembrane region" description="Helical" evidence="1">
    <location>
        <begin position="239"/>
        <end position="256"/>
    </location>
</feature>
<feature type="transmembrane region" description="Helical" evidence="1">
    <location>
        <begin position="309"/>
        <end position="330"/>
    </location>
</feature>
<evidence type="ECO:0000313" key="3">
    <source>
        <dbReference type="Proteomes" id="UP000054874"/>
    </source>
</evidence>
<keyword evidence="1" id="KW-1133">Transmembrane helix</keyword>
<feature type="transmembrane region" description="Helical" evidence="1">
    <location>
        <begin position="337"/>
        <end position="358"/>
    </location>
</feature>
<feature type="transmembrane region" description="Helical" evidence="1">
    <location>
        <begin position="486"/>
        <end position="508"/>
    </location>
</feature>
<gene>
    <name evidence="2" type="ORF">ASU35_08640</name>
</gene>
<comment type="caution">
    <text evidence="2">The sequence shown here is derived from an EMBL/GenBank/DDBJ whole genome shotgun (WGS) entry which is preliminary data.</text>
</comment>
<name>A0A0V8QG06_9FIRM</name>
<dbReference type="RefSeq" id="WP_058352282.1">
    <property type="nucleotide sequence ID" value="NZ_CABMMD010000124.1"/>
</dbReference>
<reference evidence="2 3" key="1">
    <citation type="submission" date="2015-11" db="EMBL/GenBank/DDBJ databases">
        <title>Butyribacter intestini gen. nov., sp. nov., a butyric acid-producing bacterium of the family Lachnospiraceae isolated from the human faeces.</title>
        <authorList>
            <person name="Zou Y."/>
            <person name="Xue W."/>
            <person name="Luo G."/>
            <person name="Lv M."/>
        </authorList>
    </citation>
    <scope>NUCLEOTIDE SEQUENCE [LARGE SCALE GENOMIC DNA]</scope>
    <source>
        <strain evidence="2 3">ACET-33324</strain>
    </source>
</reference>
<dbReference type="Proteomes" id="UP000054874">
    <property type="component" value="Unassembled WGS sequence"/>
</dbReference>
<keyword evidence="1" id="KW-0472">Membrane</keyword>